<organism evidence="2 3">
    <name type="scientific">Bacillus benzoevorans</name>
    <dbReference type="NCBI Taxonomy" id="1456"/>
    <lineage>
        <taxon>Bacteria</taxon>
        <taxon>Bacillati</taxon>
        <taxon>Bacillota</taxon>
        <taxon>Bacilli</taxon>
        <taxon>Bacillales</taxon>
        <taxon>Bacillaceae</taxon>
        <taxon>Bacillus</taxon>
    </lineage>
</organism>
<protein>
    <submittedName>
        <fullName evidence="2">Transcriptional regulator with XRE-family HTH domain</fullName>
    </submittedName>
</protein>
<dbReference type="AlphaFoldDB" id="A0A7X0HWF2"/>
<evidence type="ECO:0000313" key="2">
    <source>
        <dbReference type="EMBL" id="MBB6447991.1"/>
    </source>
</evidence>
<accession>A0A7X0HWF2</accession>
<comment type="caution">
    <text evidence="2">The sequence shown here is derived from an EMBL/GenBank/DDBJ whole genome shotgun (WGS) entry which is preliminary data.</text>
</comment>
<dbReference type="InterPro" id="IPR010982">
    <property type="entry name" value="Lambda_DNA-bd_dom_sf"/>
</dbReference>
<dbReference type="EMBL" id="JACHGK010000040">
    <property type="protein sequence ID" value="MBB6447991.1"/>
    <property type="molecule type" value="Genomic_DNA"/>
</dbReference>
<dbReference type="Gene3D" id="1.10.260.40">
    <property type="entry name" value="lambda repressor-like DNA-binding domains"/>
    <property type="match status" value="1"/>
</dbReference>
<name>A0A7X0HWF2_9BACI</name>
<evidence type="ECO:0000313" key="3">
    <source>
        <dbReference type="Proteomes" id="UP000531594"/>
    </source>
</evidence>
<dbReference type="PROSITE" id="PS50943">
    <property type="entry name" value="HTH_CROC1"/>
    <property type="match status" value="1"/>
</dbReference>
<gene>
    <name evidence="2" type="ORF">HNR53_004717</name>
</gene>
<sequence>MLDFEEMKLGRFFEDLRRMHRKSQDDLQTDANLDRRTISNLENDKTKPSFETLVKLACAYDMLPSELFLEMEKRTNLLECLKKNNTESE</sequence>
<dbReference type="InterPro" id="IPR001387">
    <property type="entry name" value="Cro/C1-type_HTH"/>
</dbReference>
<reference evidence="2 3" key="1">
    <citation type="submission" date="2020-08" db="EMBL/GenBank/DDBJ databases">
        <title>Genomic Encyclopedia of Type Strains, Phase IV (KMG-IV): sequencing the most valuable type-strain genomes for metagenomic binning, comparative biology and taxonomic classification.</title>
        <authorList>
            <person name="Goeker M."/>
        </authorList>
    </citation>
    <scope>NUCLEOTIDE SEQUENCE [LARGE SCALE GENOMIC DNA]</scope>
    <source>
        <strain evidence="2 3">DSM 5391</strain>
    </source>
</reference>
<evidence type="ECO:0000259" key="1">
    <source>
        <dbReference type="PROSITE" id="PS50943"/>
    </source>
</evidence>
<feature type="domain" description="HTH cro/C1-type" evidence="1">
    <location>
        <begin position="13"/>
        <end position="67"/>
    </location>
</feature>
<keyword evidence="3" id="KW-1185">Reference proteome</keyword>
<proteinExistence type="predicted"/>
<dbReference type="SUPFAM" id="SSF47413">
    <property type="entry name" value="lambda repressor-like DNA-binding domains"/>
    <property type="match status" value="1"/>
</dbReference>
<dbReference type="RefSeq" id="WP_184530443.1">
    <property type="nucleotide sequence ID" value="NZ_JACHGK010000040.1"/>
</dbReference>
<dbReference type="SMART" id="SM00530">
    <property type="entry name" value="HTH_XRE"/>
    <property type="match status" value="1"/>
</dbReference>
<dbReference type="GO" id="GO:0003677">
    <property type="term" value="F:DNA binding"/>
    <property type="evidence" value="ECO:0007669"/>
    <property type="project" value="InterPro"/>
</dbReference>
<dbReference type="Pfam" id="PF01381">
    <property type="entry name" value="HTH_3"/>
    <property type="match status" value="1"/>
</dbReference>
<dbReference type="CDD" id="cd00093">
    <property type="entry name" value="HTH_XRE"/>
    <property type="match status" value="1"/>
</dbReference>
<dbReference type="Proteomes" id="UP000531594">
    <property type="component" value="Unassembled WGS sequence"/>
</dbReference>